<proteinExistence type="predicted"/>
<accession>A0ACB7XUN6</accession>
<sequence>MPNKYSYLSLSTSDLISEICPDTQNPSLCLKALRSDPRSARADLNGLALISLGIAETNAIQTKSHLIAKLSKGATSPVLKYRYETHAERYRETIDNLKVARTALKSHHIGTFMDRSSAAIDGPATCAYYFEGLPAEPTQLRQGNKKLEDLCTIIFVIHDRMTSG</sequence>
<evidence type="ECO:0000313" key="1">
    <source>
        <dbReference type="EMBL" id="KAH7844477.1"/>
    </source>
</evidence>
<gene>
    <name evidence="1" type="ORF">Vadar_028455</name>
</gene>
<organism evidence="1 2">
    <name type="scientific">Vaccinium darrowii</name>
    <dbReference type="NCBI Taxonomy" id="229202"/>
    <lineage>
        <taxon>Eukaryota</taxon>
        <taxon>Viridiplantae</taxon>
        <taxon>Streptophyta</taxon>
        <taxon>Embryophyta</taxon>
        <taxon>Tracheophyta</taxon>
        <taxon>Spermatophyta</taxon>
        <taxon>Magnoliopsida</taxon>
        <taxon>eudicotyledons</taxon>
        <taxon>Gunneridae</taxon>
        <taxon>Pentapetalae</taxon>
        <taxon>asterids</taxon>
        <taxon>Ericales</taxon>
        <taxon>Ericaceae</taxon>
        <taxon>Vaccinioideae</taxon>
        <taxon>Vaccinieae</taxon>
        <taxon>Vaccinium</taxon>
    </lineage>
</organism>
<keyword evidence="2" id="KW-1185">Reference proteome</keyword>
<protein>
    <submittedName>
        <fullName evidence="1">Uncharacterized protein</fullName>
    </submittedName>
</protein>
<evidence type="ECO:0000313" key="2">
    <source>
        <dbReference type="Proteomes" id="UP000828048"/>
    </source>
</evidence>
<dbReference type="EMBL" id="CM037151">
    <property type="protein sequence ID" value="KAH7844477.1"/>
    <property type="molecule type" value="Genomic_DNA"/>
</dbReference>
<name>A0ACB7XUN6_9ERIC</name>
<dbReference type="Proteomes" id="UP000828048">
    <property type="component" value="Chromosome 1"/>
</dbReference>
<comment type="caution">
    <text evidence="1">The sequence shown here is derived from an EMBL/GenBank/DDBJ whole genome shotgun (WGS) entry which is preliminary data.</text>
</comment>
<reference evidence="1 2" key="1">
    <citation type="journal article" date="2021" name="Hortic Res">
        <title>High-quality reference genome and annotation aids understanding of berry development for evergreen blueberry (Vaccinium darrowii).</title>
        <authorList>
            <person name="Yu J."/>
            <person name="Hulse-Kemp A.M."/>
            <person name="Babiker E."/>
            <person name="Staton M."/>
        </authorList>
    </citation>
    <scope>NUCLEOTIDE SEQUENCE [LARGE SCALE GENOMIC DNA]</scope>
    <source>
        <strain evidence="2">cv. NJ 8807/NJ 8810</strain>
        <tissue evidence="1">Young leaf</tissue>
    </source>
</reference>